<dbReference type="InterPro" id="IPR038765">
    <property type="entry name" value="Papain-like_cys_pep_sf"/>
</dbReference>
<evidence type="ECO:0000256" key="2">
    <source>
        <dbReference type="RuleBase" id="RU003452"/>
    </source>
</evidence>
<evidence type="ECO:0000256" key="1">
    <source>
        <dbReference type="ARBA" id="ARBA00006547"/>
    </source>
</evidence>
<name>A0AA40MGJ2_STAAU</name>
<gene>
    <name evidence="3" type="ORF">QU38_15605</name>
</gene>
<dbReference type="GO" id="GO:0016407">
    <property type="term" value="F:acetyltransferase activity"/>
    <property type="evidence" value="ECO:0007669"/>
    <property type="project" value="InterPro"/>
</dbReference>
<protein>
    <submittedName>
        <fullName evidence="3">Acetyltransferase</fullName>
    </submittedName>
</protein>
<comment type="similarity">
    <text evidence="1 2">Belongs to the arylamine N-acetyltransferase family.</text>
</comment>
<dbReference type="PRINTS" id="PR01543">
    <property type="entry name" value="ANATRNSFRASE"/>
</dbReference>
<accession>A0AA40MGJ2</accession>
<dbReference type="Pfam" id="PF00797">
    <property type="entry name" value="Acetyltransf_2"/>
    <property type="match status" value="1"/>
</dbReference>
<evidence type="ECO:0000313" key="3">
    <source>
        <dbReference type="EMBL" id="KIT95330.1"/>
    </source>
</evidence>
<evidence type="ECO:0000313" key="4">
    <source>
        <dbReference type="Proteomes" id="UP000032274"/>
    </source>
</evidence>
<organism evidence="3 4">
    <name type="scientific">Staphylococcus aureus</name>
    <dbReference type="NCBI Taxonomy" id="1280"/>
    <lineage>
        <taxon>Bacteria</taxon>
        <taxon>Bacillati</taxon>
        <taxon>Bacillota</taxon>
        <taxon>Bacilli</taxon>
        <taxon>Bacillales</taxon>
        <taxon>Staphylococcaceae</taxon>
        <taxon>Staphylococcus</taxon>
    </lineage>
</organism>
<sequence length="270" mass="30771">MNIAKLENYLQIDSSRYNRPSIEALNYYATRFMLTVPFENIDVQNGKPISINIDALFNKIVRDKRGGFCYELNTFFKTYLQQKGFNPELMSATIHIPGGGRSLNGSHASLVVSINDVFYVTDVGFGDLPLHAIPITSSEHTQPITDISGTFRAIFNSEDKDIFYVQKFENNNWHTKYEAEFKAKCIADFDKNIEYNQTHPDSIFVQHLLITMPQSFGRATMSENHLTLTKAKDGISEKLAVTKDNYKQFLTTYFGLDVTINRIENSDSKS</sequence>
<proteinExistence type="inferred from homology"/>
<comment type="caution">
    <text evidence="3">The sequence shown here is derived from an EMBL/GenBank/DDBJ whole genome shotgun (WGS) entry which is preliminary data.</text>
</comment>
<dbReference type="PANTHER" id="PTHR11786:SF0">
    <property type="entry name" value="ARYLAMINE N-ACETYLTRANSFERASE 4-RELATED"/>
    <property type="match status" value="1"/>
</dbReference>
<dbReference type="AlphaFoldDB" id="A0AA40MGJ2"/>
<dbReference type="RefSeq" id="WP_001017417.1">
    <property type="nucleotide sequence ID" value="NZ_CP038268.1"/>
</dbReference>
<dbReference type="Gene3D" id="3.30.2140.20">
    <property type="match status" value="1"/>
</dbReference>
<reference evidence="3 4" key="1">
    <citation type="submission" date="2015-01" db="EMBL/GenBank/DDBJ databases">
        <title>Characterization of Swiss Staphylococcus aureus strains involved in food poisoning.</title>
        <authorList>
            <person name="Crovadore J."/>
            <person name="Chablais R."/>
            <person name="Tonacini J."/>
            <person name="Schnyder B."/>
            <person name="Lefort F."/>
        </authorList>
    </citation>
    <scope>NUCLEOTIDE SEQUENCE [LARGE SCALE GENOMIC DNA]</scope>
    <source>
        <strain evidence="3 4">SA-120</strain>
    </source>
</reference>
<dbReference type="EMBL" id="JXIG01000630">
    <property type="protein sequence ID" value="KIT95330.1"/>
    <property type="molecule type" value="Genomic_DNA"/>
</dbReference>
<dbReference type="InterPro" id="IPR053710">
    <property type="entry name" value="Arylamine_NAT_domain_sf"/>
</dbReference>
<dbReference type="SUPFAM" id="SSF54001">
    <property type="entry name" value="Cysteine proteinases"/>
    <property type="match status" value="1"/>
</dbReference>
<dbReference type="InterPro" id="IPR001447">
    <property type="entry name" value="Arylamine_N-AcTrfase"/>
</dbReference>
<dbReference type="PANTHER" id="PTHR11786">
    <property type="entry name" value="N-HYDROXYARYLAMINE O-ACETYLTRANSFERASE"/>
    <property type="match status" value="1"/>
</dbReference>
<dbReference type="Proteomes" id="UP000032274">
    <property type="component" value="Unassembled WGS sequence"/>
</dbReference>